<dbReference type="EMBL" id="RRYP01017797">
    <property type="protein sequence ID" value="TNV73940.1"/>
    <property type="molecule type" value="Genomic_DNA"/>
</dbReference>
<feature type="region of interest" description="Disordered" evidence="1">
    <location>
        <begin position="618"/>
        <end position="639"/>
    </location>
</feature>
<evidence type="ECO:0000313" key="3">
    <source>
        <dbReference type="EMBL" id="TNV73940.1"/>
    </source>
</evidence>
<dbReference type="Proteomes" id="UP000785679">
    <property type="component" value="Unassembled WGS sequence"/>
</dbReference>
<dbReference type="OrthoDB" id="301044at2759"/>
<evidence type="ECO:0000259" key="2">
    <source>
        <dbReference type="Pfam" id="PF13905"/>
    </source>
</evidence>
<dbReference type="PANTHER" id="PTHR46388:SF2">
    <property type="entry name" value="NHL REPEAT-CONTAINING PROTEIN 2"/>
    <property type="match status" value="1"/>
</dbReference>
<feature type="domain" description="Thioredoxin-like fold" evidence="2">
    <location>
        <begin position="100"/>
        <end position="194"/>
    </location>
</feature>
<name>A0A8J8SX58_HALGN</name>
<comment type="caution">
    <text evidence="3">The sequence shown here is derived from an EMBL/GenBank/DDBJ whole genome shotgun (WGS) entry which is preliminary data.</text>
</comment>
<keyword evidence="4" id="KW-1185">Reference proteome</keyword>
<dbReference type="InterPro" id="IPR012336">
    <property type="entry name" value="Thioredoxin-like_fold"/>
</dbReference>
<dbReference type="SUPFAM" id="SSF101898">
    <property type="entry name" value="NHL repeat"/>
    <property type="match status" value="1"/>
</dbReference>
<reference evidence="3" key="1">
    <citation type="submission" date="2019-06" db="EMBL/GenBank/DDBJ databases">
        <authorList>
            <person name="Zheng W."/>
        </authorList>
    </citation>
    <scope>NUCLEOTIDE SEQUENCE</scope>
    <source>
        <strain evidence="3">QDHG01</strain>
    </source>
</reference>
<dbReference type="Gene3D" id="3.40.30.10">
    <property type="entry name" value="Glutaredoxin"/>
    <property type="match status" value="1"/>
</dbReference>
<dbReference type="InterPro" id="IPR011042">
    <property type="entry name" value="6-blade_b-propeller_TolB-like"/>
</dbReference>
<dbReference type="InterPro" id="IPR036249">
    <property type="entry name" value="Thioredoxin-like_sf"/>
</dbReference>
<dbReference type="Gene3D" id="2.120.10.30">
    <property type="entry name" value="TolB, C-terminal domain"/>
    <property type="match status" value="2"/>
</dbReference>
<gene>
    <name evidence="3" type="ORF">FGO68_gene16819</name>
</gene>
<accession>A0A8J8SX58</accession>
<dbReference type="PANTHER" id="PTHR46388">
    <property type="entry name" value="NHL REPEAT-CONTAINING PROTEIN 2"/>
    <property type="match status" value="1"/>
</dbReference>
<protein>
    <recommendedName>
        <fullName evidence="2">Thioredoxin-like fold domain-containing protein</fullName>
    </recommendedName>
</protein>
<dbReference type="Pfam" id="PF13905">
    <property type="entry name" value="Thioredoxin_8"/>
    <property type="match status" value="1"/>
</dbReference>
<evidence type="ECO:0000256" key="1">
    <source>
        <dbReference type="SAM" id="MobiDB-lite"/>
    </source>
</evidence>
<proteinExistence type="predicted"/>
<dbReference type="SUPFAM" id="SSF52833">
    <property type="entry name" value="Thioredoxin-like"/>
    <property type="match status" value="1"/>
</dbReference>
<sequence>MNRNTVNSTITGAAAADSDKLYTRILTETKTLTNELRRNRDYYGNGDIFTPRNIDLCNQYLQSIDAYTSKDLKRLKVKDFPPGHTWLNSKPLSFNSQLKNKLVLIDFWTYCCINCLHVLPDMEYLETKFAQEPSMVFMGCHSAKFLNEKGTAKVRDAVLRYDVKHPVINDDKMQVWRNFERRSWPGMILVSPRGAPILIINGEGYRDVLDLFLSIAFDFYYDKMNHQATFSLEPEEAVRKGGVAKAIPTSIEEGIAQQSNLRYPGKLLCIEKQKGLPSSLLLISDTGNNRLLLVNEETKECLHVIGSARVGLVDGGYDEACFHHPQGMCHLYRDGMHFVYLCDTKNHAIREINLTKKEVLTVIGTGEKGFDREGNKDPEVQTLSSPWDIVAINRDTLLIAMAGVHQIWALNLKTNRCFNFSGSGKEGNLNHKYDLKLCEWAQPSGLSLGVISSTKVEMYVADSESSAIRAINMKSLKSSRVLVGGDVNPKNLHAYGDADGQLTGAKLQHPLGVHFVQEKNVVLIADTYNHKIKVIDPFRNEVFTWLGNGKAALKDENTFNSAFNEPSGFASLFDPVSKDIRIYIADCNNHCIRAVLYDQGDTSTVDFKGTIPAVVGSKENGISSQGADEGETEGTTNKSGLNLEEDVGMGLECDGQQCYPKFF</sequence>
<organism evidence="3 4">
    <name type="scientific">Halteria grandinella</name>
    <dbReference type="NCBI Taxonomy" id="5974"/>
    <lineage>
        <taxon>Eukaryota</taxon>
        <taxon>Sar</taxon>
        <taxon>Alveolata</taxon>
        <taxon>Ciliophora</taxon>
        <taxon>Intramacronucleata</taxon>
        <taxon>Spirotrichea</taxon>
        <taxon>Stichotrichia</taxon>
        <taxon>Sporadotrichida</taxon>
        <taxon>Halteriidae</taxon>
        <taxon>Halteria</taxon>
    </lineage>
</organism>
<dbReference type="AlphaFoldDB" id="A0A8J8SX58"/>
<evidence type="ECO:0000313" key="4">
    <source>
        <dbReference type="Proteomes" id="UP000785679"/>
    </source>
</evidence>